<gene>
    <name evidence="1" type="ORF">GPZ80_01910</name>
</gene>
<evidence type="ECO:0008006" key="3">
    <source>
        <dbReference type="Google" id="ProtNLM"/>
    </source>
</evidence>
<dbReference type="SUPFAM" id="SSF54593">
    <property type="entry name" value="Glyoxalase/Bleomycin resistance protein/Dihydroxybiphenyl dioxygenase"/>
    <property type="match status" value="1"/>
</dbReference>
<name>A0ABR7KZR7_9PSEU</name>
<evidence type="ECO:0000313" key="1">
    <source>
        <dbReference type="EMBL" id="MBC6445925.1"/>
    </source>
</evidence>
<dbReference type="InterPro" id="IPR029068">
    <property type="entry name" value="Glyas_Bleomycin-R_OHBP_Dase"/>
</dbReference>
<dbReference type="Gene3D" id="3.10.180.10">
    <property type="entry name" value="2,3-Dihydroxybiphenyl 1,2-Dioxygenase, domain 1"/>
    <property type="match status" value="1"/>
</dbReference>
<evidence type="ECO:0000313" key="2">
    <source>
        <dbReference type="Proteomes" id="UP000734823"/>
    </source>
</evidence>
<sequence>MAEAGGSVVAGKMPIPSIGWSAHVRDTEGNLIGLFQGDENVPVPETASREED</sequence>
<protein>
    <recommendedName>
        <fullName evidence="3">Glyoxalase-like domain-containing protein</fullName>
    </recommendedName>
</protein>
<reference evidence="1 2" key="1">
    <citation type="submission" date="2020-06" db="EMBL/GenBank/DDBJ databases">
        <title>Actinokineospora xiongansis sp. nov., isolated from soil of Baiyangdian.</title>
        <authorList>
            <person name="Zhang X."/>
        </authorList>
    </citation>
    <scope>NUCLEOTIDE SEQUENCE [LARGE SCALE GENOMIC DNA]</scope>
    <source>
        <strain evidence="1 2">HBU206404</strain>
    </source>
</reference>
<keyword evidence="2" id="KW-1185">Reference proteome</keyword>
<organism evidence="1 2">
    <name type="scientific">Actinokineospora xionganensis</name>
    <dbReference type="NCBI Taxonomy" id="2684470"/>
    <lineage>
        <taxon>Bacteria</taxon>
        <taxon>Bacillati</taxon>
        <taxon>Actinomycetota</taxon>
        <taxon>Actinomycetes</taxon>
        <taxon>Pseudonocardiales</taxon>
        <taxon>Pseudonocardiaceae</taxon>
        <taxon>Actinokineospora</taxon>
    </lineage>
</organism>
<dbReference type="Proteomes" id="UP000734823">
    <property type="component" value="Unassembled WGS sequence"/>
</dbReference>
<accession>A0ABR7KZR7</accession>
<comment type="caution">
    <text evidence="1">The sequence shown here is derived from an EMBL/GenBank/DDBJ whole genome shotgun (WGS) entry which is preliminary data.</text>
</comment>
<proteinExistence type="predicted"/>
<dbReference type="EMBL" id="JABVED010000001">
    <property type="protein sequence ID" value="MBC6445925.1"/>
    <property type="molecule type" value="Genomic_DNA"/>
</dbReference>